<evidence type="ECO:0000313" key="3">
    <source>
        <dbReference type="Proteomes" id="UP000530564"/>
    </source>
</evidence>
<keyword evidence="1" id="KW-0812">Transmembrane</keyword>
<dbReference type="PIRSF" id="PIRSF033239">
    <property type="entry name" value="ExoD"/>
    <property type="match status" value="1"/>
</dbReference>
<feature type="transmembrane region" description="Helical" evidence="1">
    <location>
        <begin position="38"/>
        <end position="71"/>
    </location>
</feature>
<keyword evidence="3" id="KW-1185">Reference proteome</keyword>
<gene>
    <name evidence="2" type="ORF">GGQ61_004390</name>
</gene>
<keyword evidence="1" id="KW-0472">Membrane</keyword>
<dbReference type="RefSeq" id="WP_183777135.1">
    <property type="nucleotide sequence ID" value="NZ_JACIDK010000016.1"/>
</dbReference>
<evidence type="ECO:0000313" key="2">
    <source>
        <dbReference type="EMBL" id="MBB3893641.1"/>
    </source>
</evidence>
<accession>A0A840A868</accession>
<sequence length="207" mass="22534">MSEDRKAASVSELLDLIAERPDREVSVGDLLDTFGDRAFGALMFVFAAPLVLPMPPGVSALLGAPLIFITFQWTMGRKTLWLPKVMLSRTMSMADFRALTVKLKPHLARLERRLRPRLTFMYNPLGDRLVGALCFVLSLIVFLPIPFGNMLPSFAIAAFAIGGAERDGLAALIGWIAAILSVVVLIVLSKAIVAAILAFFATLLGMF</sequence>
<evidence type="ECO:0008006" key="4">
    <source>
        <dbReference type="Google" id="ProtNLM"/>
    </source>
</evidence>
<reference evidence="2 3" key="1">
    <citation type="submission" date="2020-08" db="EMBL/GenBank/DDBJ databases">
        <title>Genomic Encyclopedia of Type Strains, Phase IV (KMG-IV): sequencing the most valuable type-strain genomes for metagenomic binning, comparative biology and taxonomic classification.</title>
        <authorList>
            <person name="Goeker M."/>
        </authorList>
    </citation>
    <scope>NUCLEOTIDE SEQUENCE [LARGE SCALE GENOMIC DNA]</scope>
    <source>
        <strain evidence="2 3">DSM 21793</strain>
    </source>
</reference>
<keyword evidence="1" id="KW-1133">Transmembrane helix</keyword>
<name>A0A840A868_9CAUL</name>
<dbReference type="Pfam" id="PF06055">
    <property type="entry name" value="ExoD"/>
    <property type="match status" value="1"/>
</dbReference>
<dbReference type="InterPro" id="IPR010331">
    <property type="entry name" value="ExoD"/>
</dbReference>
<proteinExistence type="predicted"/>
<feature type="transmembrane region" description="Helical" evidence="1">
    <location>
        <begin position="125"/>
        <end position="145"/>
    </location>
</feature>
<dbReference type="Proteomes" id="UP000530564">
    <property type="component" value="Unassembled WGS sequence"/>
</dbReference>
<dbReference type="EMBL" id="JACIDK010000016">
    <property type="protein sequence ID" value="MBB3893641.1"/>
    <property type="molecule type" value="Genomic_DNA"/>
</dbReference>
<comment type="caution">
    <text evidence="2">The sequence shown here is derived from an EMBL/GenBank/DDBJ whole genome shotgun (WGS) entry which is preliminary data.</text>
</comment>
<evidence type="ECO:0000256" key="1">
    <source>
        <dbReference type="SAM" id="Phobius"/>
    </source>
</evidence>
<dbReference type="PANTHER" id="PTHR41795">
    <property type="entry name" value="EXOPOLYSACCHARIDE SYNTHESIS PROTEIN"/>
    <property type="match status" value="1"/>
</dbReference>
<dbReference type="PANTHER" id="PTHR41795:SF1">
    <property type="entry name" value="EXOPOLYSACCHARIDE SYNTHESIS PROTEIN"/>
    <property type="match status" value="1"/>
</dbReference>
<protein>
    <recommendedName>
        <fullName evidence="4">Exopolysaccharide biosynthesis protein</fullName>
    </recommendedName>
</protein>
<organism evidence="2 3">
    <name type="scientific">Phenylobacterium haematophilum</name>
    <dbReference type="NCBI Taxonomy" id="98513"/>
    <lineage>
        <taxon>Bacteria</taxon>
        <taxon>Pseudomonadati</taxon>
        <taxon>Pseudomonadota</taxon>
        <taxon>Alphaproteobacteria</taxon>
        <taxon>Caulobacterales</taxon>
        <taxon>Caulobacteraceae</taxon>
        <taxon>Phenylobacterium</taxon>
    </lineage>
</organism>
<dbReference type="AlphaFoldDB" id="A0A840A868"/>
<feature type="transmembrane region" description="Helical" evidence="1">
    <location>
        <begin position="172"/>
        <end position="205"/>
    </location>
</feature>